<name>A0AAE0JIL3_9PEZI</name>
<organism evidence="2 3">
    <name type="scientific">Neurospora tetraspora</name>
    <dbReference type="NCBI Taxonomy" id="94610"/>
    <lineage>
        <taxon>Eukaryota</taxon>
        <taxon>Fungi</taxon>
        <taxon>Dikarya</taxon>
        <taxon>Ascomycota</taxon>
        <taxon>Pezizomycotina</taxon>
        <taxon>Sordariomycetes</taxon>
        <taxon>Sordariomycetidae</taxon>
        <taxon>Sordariales</taxon>
        <taxon>Sordariaceae</taxon>
        <taxon>Neurospora</taxon>
    </lineage>
</organism>
<sequence>MVISLFEPRELLSNEAQSRLFLPGFQGFFISPFAEGGYNFDPYSWDGTVDNTGDGLSYSDPDSPWSSFAPDTPLGIGIVTSGMPLTPQGSVLGIEVDHPEENEQYSFPVHDSAEDLTVDPSHLDMDQYQATYDTGAQHSGSYINTQACSYFPLPGVGPSGPLPISHQYSTYSFEQPIEAYQGPDIPLTGDVQDLNQYGPAEVAGAHPPPRYASSA</sequence>
<evidence type="ECO:0000256" key="1">
    <source>
        <dbReference type="SAM" id="MobiDB-lite"/>
    </source>
</evidence>
<evidence type="ECO:0000313" key="2">
    <source>
        <dbReference type="EMBL" id="KAK3348537.1"/>
    </source>
</evidence>
<protein>
    <submittedName>
        <fullName evidence="2">Uncharacterized protein</fullName>
    </submittedName>
</protein>
<evidence type="ECO:0000313" key="3">
    <source>
        <dbReference type="Proteomes" id="UP001278500"/>
    </source>
</evidence>
<reference evidence="2" key="1">
    <citation type="journal article" date="2023" name="Mol. Phylogenet. Evol.">
        <title>Genome-scale phylogeny and comparative genomics of the fungal order Sordariales.</title>
        <authorList>
            <person name="Hensen N."/>
            <person name="Bonometti L."/>
            <person name="Westerberg I."/>
            <person name="Brannstrom I.O."/>
            <person name="Guillou S."/>
            <person name="Cros-Aarteil S."/>
            <person name="Calhoun S."/>
            <person name="Haridas S."/>
            <person name="Kuo A."/>
            <person name="Mondo S."/>
            <person name="Pangilinan J."/>
            <person name="Riley R."/>
            <person name="LaButti K."/>
            <person name="Andreopoulos B."/>
            <person name="Lipzen A."/>
            <person name="Chen C."/>
            <person name="Yan M."/>
            <person name="Daum C."/>
            <person name="Ng V."/>
            <person name="Clum A."/>
            <person name="Steindorff A."/>
            <person name="Ohm R.A."/>
            <person name="Martin F."/>
            <person name="Silar P."/>
            <person name="Natvig D.O."/>
            <person name="Lalanne C."/>
            <person name="Gautier V."/>
            <person name="Ament-Velasquez S.L."/>
            <person name="Kruys A."/>
            <person name="Hutchinson M.I."/>
            <person name="Powell A.J."/>
            <person name="Barry K."/>
            <person name="Miller A.N."/>
            <person name="Grigoriev I.V."/>
            <person name="Debuchy R."/>
            <person name="Gladieux P."/>
            <person name="Hiltunen Thoren M."/>
            <person name="Johannesson H."/>
        </authorList>
    </citation>
    <scope>NUCLEOTIDE SEQUENCE</scope>
    <source>
        <strain evidence="2">CBS 560.94</strain>
    </source>
</reference>
<proteinExistence type="predicted"/>
<reference evidence="2" key="2">
    <citation type="submission" date="2023-06" db="EMBL/GenBank/DDBJ databases">
        <authorList>
            <consortium name="Lawrence Berkeley National Laboratory"/>
            <person name="Haridas S."/>
            <person name="Hensen N."/>
            <person name="Bonometti L."/>
            <person name="Westerberg I."/>
            <person name="Brannstrom I.O."/>
            <person name="Guillou S."/>
            <person name="Cros-Aarteil S."/>
            <person name="Calhoun S."/>
            <person name="Kuo A."/>
            <person name="Mondo S."/>
            <person name="Pangilinan J."/>
            <person name="Riley R."/>
            <person name="Labutti K."/>
            <person name="Andreopoulos B."/>
            <person name="Lipzen A."/>
            <person name="Chen C."/>
            <person name="Yanf M."/>
            <person name="Daum C."/>
            <person name="Ng V."/>
            <person name="Clum A."/>
            <person name="Steindorff A."/>
            <person name="Ohm R."/>
            <person name="Martin F."/>
            <person name="Silar P."/>
            <person name="Natvig D."/>
            <person name="Lalanne C."/>
            <person name="Gautier V."/>
            <person name="Ament-Velasquez S.L."/>
            <person name="Kruys A."/>
            <person name="Hutchinson M.I."/>
            <person name="Powell A.J."/>
            <person name="Barry K."/>
            <person name="Miller A.N."/>
            <person name="Grigoriev I.V."/>
            <person name="Debuchy R."/>
            <person name="Gladieux P."/>
            <person name="Thoren M.H."/>
            <person name="Johannesson H."/>
        </authorList>
    </citation>
    <scope>NUCLEOTIDE SEQUENCE</scope>
    <source>
        <strain evidence="2">CBS 560.94</strain>
    </source>
</reference>
<feature type="region of interest" description="Disordered" evidence="1">
    <location>
        <begin position="186"/>
        <end position="215"/>
    </location>
</feature>
<dbReference type="GeneID" id="87867237"/>
<keyword evidence="3" id="KW-1185">Reference proteome</keyword>
<feature type="compositionally biased region" description="Pro residues" evidence="1">
    <location>
        <begin position="206"/>
        <end position="215"/>
    </location>
</feature>
<dbReference type="Proteomes" id="UP001278500">
    <property type="component" value="Unassembled WGS sequence"/>
</dbReference>
<dbReference type="AlphaFoldDB" id="A0AAE0JIL3"/>
<gene>
    <name evidence="2" type="ORF">B0H65DRAFT_557671</name>
</gene>
<dbReference type="EMBL" id="JAUEPP010000003">
    <property type="protein sequence ID" value="KAK3348537.1"/>
    <property type="molecule type" value="Genomic_DNA"/>
</dbReference>
<dbReference type="RefSeq" id="XP_062683619.1">
    <property type="nucleotide sequence ID" value="XM_062830083.1"/>
</dbReference>
<accession>A0AAE0JIL3</accession>
<comment type="caution">
    <text evidence="2">The sequence shown here is derived from an EMBL/GenBank/DDBJ whole genome shotgun (WGS) entry which is preliminary data.</text>
</comment>